<proteinExistence type="predicted"/>
<sequence>MQYDGFKKVSYRYYFLDFKLGDVTGDGYVDRVYLIGEKTSKQDLFSDNISIVIHDGRTNQLIRIQMKYAAGYNAKLFLGNFTSKNKFDILVKIDTGGSGGYILSYLYSLNNETINLLLDSESFERISLYDVNFLDHFNVEIMSKARDVSFTLSILNRKDAYIKAGLYTEDGKLVKPTEGAVLALGAAYPIIDDYHGLFKLLTYQRIIGINNADDLGAIESYLTWNGEYMEVERVNVSLIPNDSVVGD</sequence>
<reference evidence="1 2" key="1">
    <citation type="submission" date="2018-06" db="EMBL/GenBank/DDBJ databases">
        <title>Genomic Encyclopedia of Type Strains, Phase IV (KMG-IV): sequencing the most valuable type-strain genomes for metagenomic binning, comparative biology and taxonomic classification.</title>
        <authorList>
            <person name="Goeker M."/>
        </authorList>
    </citation>
    <scope>NUCLEOTIDE SEQUENCE [LARGE SCALE GENOMIC DNA]</scope>
    <source>
        <strain evidence="1 2">DSM 22112</strain>
    </source>
</reference>
<dbReference type="OrthoDB" id="1653343at2"/>
<dbReference type="AlphaFoldDB" id="A0A366I5R7"/>
<gene>
    <name evidence="1" type="ORF">DES36_10951</name>
</gene>
<dbReference type="EMBL" id="QNRX01000009">
    <property type="protein sequence ID" value="RBP63833.1"/>
    <property type="molecule type" value="Genomic_DNA"/>
</dbReference>
<dbReference type="Proteomes" id="UP000253490">
    <property type="component" value="Unassembled WGS sequence"/>
</dbReference>
<evidence type="ECO:0008006" key="3">
    <source>
        <dbReference type="Google" id="ProtNLM"/>
    </source>
</evidence>
<dbReference type="RefSeq" id="WP_113920707.1">
    <property type="nucleotide sequence ID" value="NZ_CALNCS010000084.1"/>
</dbReference>
<name>A0A366I5R7_9FIRM</name>
<organism evidence="1 2">
    <name type="scientific">Alkalibaculum bacchi</name>
    <dbReference type="NCBI Taxonomy" id="645887"/>
    <lineage>
        <taxon>Bacteria</taxon>
        <taxon>Bacillati</taxon>
        <taxon>Bacillota</taxon>
        <taxon>Clostridia</taxon>
        <taxon>Eubacteriales</taxon>
        <taxon>Eubacteriaceae</taxon>
        <taxon>Alkalibaculum</taxon>
    </lineage>
</organism>
<comment type="caution">
    <text evidence="1">The sequence shown here is derived from an EMBL/GenBank/DDBJ whole genome shotgun (WGS) entry which is preliminary data.</text>
</comment>
<evidence type="ECO:0000313" key="2">
    <source>
        <dbReference type="Proteomes" id="UP000253490"/>
    </source>
</evidence>
<keyword evidence="2" id="KW-1185">Reference proteome</keyword>
<accession>A0A366I5R7</accession>
<evidence type="ECO:0000313" key="1">
    <source>
        <dbReference type="EMBL" id="RBP63833.1"/>
    </source>
</evidence>
<protein>
    <recommendedName>
        <fullName evidence="3">VCBS repeat-containing protein</fullName>
    </recommendedName>
</protein>